<dbReference type="InterPro" id="IPR010169">
    <property type="entry name" value="AcOrn-deacetyl"/>
</dbReference>
<dbReference type="GO" id="GO:0046872">
    <property type="term" value="F:metal ion binding"/>
    <property type="evidence" value="ECO:0007669"/>
    <property type="project" value="UniProtKB-KW"/>
</dbReference>
<dbReference type="InterPro" id="IPR050072">
    <property type="entry name" value="Peptidase_M20A"/>
</dbReference>
<gene>
    <name evidence="11" type="primary">argE</name>
    <name evidence="11" type="ORF">HUK82_09490</name>
</gene>
<evidence type="ECO:0000256" key="3">
    <source>
        <dbReference type="ARBA" id="ARBA00022490"/>
    </source>
</evidence>
<dbReference type="InterPro" id="IPR036264">
    <property type="entry name" value="Bact_exopeptidase_dim_dom"/>
</dbReference>
<proteinExistence type="inferred from homology"/>
<reference evidence="11 12" key="1">
    <citation type="submission" date="2020-06" db="EMBL/GenBank/DDBJ databases">
        <title>Description of novel acetic acid bacteria.</title>
        <authorList>
            <person name="Sombolestani A."/>
        </authorList>
    </citation>
    <scope>NUCLEOTIDE SEQUENCE [LARGE SCALE GENOMIC DNA]</scope>
    <source>
        <strain evidence="11 12">LMG 27010</strain>
    </source>
</reference>
<dbReference type="EC" id="3.5.1.16" evidence="11"/>
<keyword evidence="9" id="KW-0170">Cobalt</keyword>
<dbReference type="Proteomes" id="UP000585665">
    <property type="component" value="Unassembled WGS sequence"/>
</dbReference>
<evidence type="ECO:0000256" key="7">
    <source>
        <dbReference type="ARBA" id="ARBA00022801"/>
    </source>
</evidence>
<dbReference type="PROSITE" id="PS00759">
    <property type="entry name" value="ARGE_DAPE_CPG2_2"/>
    <property type="match status" value="1"/>
</dbReference>
<keyword evidence="7 11" id="KW-0378">Hydrolase</keyword>
<evidence type="ECO:0000256" key="4">
    <source>
        <dbReference type="ARBA" id="ARBA00022571"/>
    </source>
</evidence>
<name>A0A850P9T2_9PROT</name>
<evidence type="ECO:0000313" key="12">
    <source>
        <dbReference type="Proteomes" id="UP000585665"/>
    </source>
</evidence>
<sequence length="379" mass="40129">MSKTREILARLVAFPTVCGQSNVAMIDWVEAQLRATGAHVRRFPGDRPDAFSLFASLGPETPDGLVLSAHSDVVPVVGQPWTHDPFTLTQDGDRLYGRGSSDMKGFLACMVTAAGRAASRPLRRPLHLAVSYDEELGCVGVRSLLSALRHEGVAAAGCVVGEPTDMNVAIAHKGKVAFRITCEGQAAHSANPFQGTNAIVLAAGMIGRLSALQEHLRSTEIHDTRFAVPFSTVQAGLIEGGTALNIVPDRCVVMAEMRLIPGQDGQAGLAWLEAAAREIVRGHDRAAIRIEVTNAYPGLDASAEGDLCALGLHEAGRNRPGVIDFGTEAGLFTQELGLPCIVCGPGSIARAHKADEYITVAELAEGDRFLDGIINNLCL</sequence>
<evidence type="ECO:0000256" key="9">
    <source>
        <dbReference type="ARBA" id="ARBA00023285"/>
    </source>
</evidence>
<evidence type="ECO:0000256" key="2">
    <source>
        <dbReference type="ARBA" id="ARBA00005691"/>
    </source>
</evidence>
<protein>
    <submittedName>
        <fullName evidence="11">Acetylornithine deacetylase</fullName>
        <ecNumber evidence="11">3.5.1.16</ecNumber>
    </submittedName>
</protein>
<dbReference type="InterPro" id="IPR001261">
    <property type="entry name" value="ArgE/DapE_CS"/>
</dbReference>
<dbReference type="EMBL" id="JABXXR010000065">
    <property type="protein sequence ID" value="NVN40794.1"/>
    <property type="molecule type" value="Genomic_DNA"/>
</dbReference>
<dbReference type="AlphaFoldDB" id="A0A850P9T2"/>
<keyword evidence="8" id="KW-0862">Zinc</keyword>
<organism evidence="11 12">
    <name type="scientific">Ameyamaea chiangmaiensis</name>
    <dbReference type="NCBI Taxonomy" id="442969"/>
    <lineage>
        <taxon>Bacteria</taxon>
        <taxon>Pseudomonadati</taxon>
        <taxon>Pseudomonadota</taxon>
        <taxon>Alphaproteobacteria</taxon>
        <taxon>Acetobacterales</taxon>
        <taxon>Acetobacteraceae</taxon>
        <taxon>Ameyamaea</taxon>
    </lineage>
</organism>
<dbReference type="PANTHER" id="PTHR43808:SF31">
    <property type="entry name" value="N-ACETYL-L-CITRULLINE DEACETYLASE"/>
    <property type="match status" value="1"/>
</dbReference>
<dbReference type="Gene3D" id="3.30.70.360">
    <property type="match status" value="1"/>
</dbReference>
<dbReference type="InterPro" id="IPR011650">
    <property type="entry name" value="Peptidase_M20_dimer"/>
</dbReference>
<evidence type="ECO:0000259" key="10">
    <source>
        <dbReference type="Pfam" id="PF07687"/>
    </source>
</evidence>
<dbReference type="SUPFAM" id="SSF55031">
    <property type="entry name" value="Bacterial exopeptidase dimerisation domain"/>
    <property type="match status" value="1"/>
</dbReference>
<keyword evidence="5" id="KW-0028">Amino-acid biosynthesis</keyword>
<keyword evidence="4" id="KW-0055">Arginine biosynthesis</keyword>
<keyword evidence="3" id="KW-0963">Cytoplasm</keyword>
<keyword evidence="12" id="KW-1185">Reference proteome</keyword>
<evidence type="ECO:0000256" key="8">
    <source>
        <dbReference type="ARBA" id="ARBA00022833"/>
    </source>
</evidence>
<comment type="caution">
    <text evidence="11">The sequence shown here is derived from an EMBL/GenBank/DDBJ whole genome shotgun (WGS) entry which is preliminary data.</text>
</comment>
<dbReference type="Pfam" id="PF07687">
    <property type="entry name" value="M20_dimer"/>
    <property type="match status" value="1"/>
</dbReference>
<evidence type="ECO:0000256" key="5">
    <source>
        <dbReference type="ARBA" id="ARBA00022605"/>
    </source>
</evidence>
<evidence type="ECO:0000256" key="6">
    <source>
        <dbReference type="ARBA" id="ARBA00022723"/>
    </source>
</evidence>
<dbReference type="NCBIfam" id="NF005710">
    <property type="entry name" value="PRK07522.1"/>
    <property type="match status" value="1"/>
</dbReference>
<dbReference type="Pfam" id="PF01546">
    <property type="entry name" value="Peptidase_M20"/>
    <property type="match status" value="1"/>
</dbReference>
<dbReference type="SUPFAM" id="SSF53187">
    <property type="entry name" value="Zn-dependent exopeptidases"/>
    <property type="match status" value="1"/>
</dbReference>
<dbReference type="Gene3D" id="3.40.630.10">
    <property type="entry name" value="Zn peptidases"/>
    <property type="match status" value="1"/>
</dbReference>
<dbReference type="CDD" id="cd03894">
    <property type="entry name" value="M20_ArgE"/>
    <property type="match status" value="1"/>
</dbReference>
<dbReference type="GO" id="GO:0006526">
    <property type="term" value="P:L-arginine biosynthetic process"/>
    <property type="evidence" value="ECO:0007669"/>
    <property type="project" value="UniProtKB-KW"/>
</dbReference>
<dbReference type="PANTHER" id="PTHR43808">
    <property type="entry name" value="ACETYLORNITHINE DEACETYLASE"/>
    <property type="match status" value="1"/>
</dbReference>
<comment type="similarity">
    <text evidence="2">Belongs to the peptidase M20A family. ArgE subfamily.</text>
</comment>
<evidence type="ECO:0000313" key="11">
    <source>
        <dbReference type="EMBL" id="NVN40794.1"/>
    </source>
</evidence>
<dbReference type="InterPro" id="IPR002933">
    <property type="entry name" value="Peptidase_M20"/>
</dbReference>
<feature type="domain" description="Peptidase M20 dimerisation" evidence="10">
    <location>
        <begin position="170"/>
        <end position="279"/>
    </location>
</feature>
<dbReference type="NCBIfam" id="TIGR01892">
    <property type="entry name" value="AcOrn-deacetyl"/>
    <property type="match status" value="1"/>
</dbReference>
<keyword evidence="6" id="KW-0479">Metal-binding</keyword>
<evidence type="ECO:0000256" key="1">
    <source>
        <dbReference type="ARBA" id="ARBA00001947"/>
    </source>
</evidence>
<dbReference type="GO" id="GO:0008777">
    <property type="term" value="F:acetylornithine deacetylase activity"/>
    <property type="evidence" value="ECO:0007669"/>
    <property type="project" value="UniProtKB-EC"/>
</dbReference>
<dbReference type="RefSeq" id="WP_176613732.1">
    <property type="nucleotide sequence ID" value="NZ_JABXXR010000065.1"/>
</dbReference>
<accession>A0A850P9T2</accession>
<comment type="cofactor">
    <cofactor evidence="1">
        <name>Zn(2+)</name>
        <dbReference type="ChEBI" id="CHEBI:29105"/>
    </cofactor>
</comment>